<dbReference type="InterPro" id="IPR012341">
    <property type="entry name" value="6hp_glycosidase-like_sf"/>
</dbReference>
<feature type="region of interest" description="Disordered" evidence="2">
    <location>
        <begin position="27"/>
        <end position="54"/>
    </location>
</feature>
<dbReference type="SUPFAM" id="SSF158745">
    <property type="entry name" value="LanC-like"/>
    <property type="match status" value="1"/>
</dbReference>
<dbReference type="PANTHER" id="PTHR12736:SF7">
    <property type="entry name" value="LANC-LIKE PROTEIN 3"/>
    <property type="match status" value="1"/>
</dbReference>
<feature type="binding site" evidence="1">
    <location>
        <position position="911"/>
    </location>
    <ligand>
        <name>Zn(2+)</name>
        <dbReference type="ChEBI" id="CHEBI:29105"/>
    </ligand>
</feature>
<dbReference type="PANTHER" id="PTHR12736">
    <property type="entry name" value="LANC-LIKE PROTEIN"/>
    <property type="match status" value="1"/>
</dbReference>
<dbReference type="SMART" id="SM01260">
    <property type="entry name" value="LANC_like"/>
    <property type="match status" value="1"/>
</dbReference>
<keyword evidence="1" id="KW-0479">Metal-binding</keyword>
<evidence type="ECO:0000259" key="3">
    <source>
        <dbReference type="Pfam" id="PF13575"/>
    </source>
</evidence>
<dbReference type="PRINTS" id="PR01950">
    <property type="entry name" value="LANCSUPER"/>
</dbReference>
<dbReference type="GO" id="GO:0005886">
    <property type="term" value="C:plasma membrane"/>
    <property type="evidence" value="ECO:0007669"/>
    <property type="project" value="TreeGrafter"/>
</dbReference>
<dbReference type="Proteomes" id="UP000578077">
    <property type="component" value="Unassembled WGS sequence"/>
</dbReference>
<dbReference type="CDD" id="cd04792">
    <property type="entry name" value="LanM-like"/>
    <property type="match status" value="1"/>
</dbReference>
<dbReference type="AlphaFoldDB" id="A0A841E5M0"/>
<dbReference type="GO" id="GO:0046872">
    <property type="term" value="F:metal ion binding"/>
    <property type="evidence" value="ECO:0007669"/>
    <property type="project" value="UniProtKB-KW"/>
</dbReference>
<sequence>MEFFPELASEDDVYSLVRRISGSEAERVLASPAQARPASPPVPGPDDGSAPAGPDGGLFSGFLAAVLAGELADLDRTVRSSPLVGSDCDGLVETLSQQLHEQVRGLCLRTLVTDLHDYRERSLLSGSDSRERYAHFERIAASPAYTESLAQRFPGLFESLRRTAGRFVGGIGRILADTQQKMPELSRVFGLGEAPEITGIRAGMGDTHRGGRAVAFLDFAGGTRIVYKPRPMEVERAYHELARRTSRASGIPFGSLDVVAGEDCGWEEYAESDPPQDTRSAAGFYRNTGSLVCLLYFLRAMDVHYQNIVCRGAVPCLVDAETLLAINPSADDGGGADKRASEALSRSVKMIGLLPSVIENPSDELGVIDVGLLGYTRGQTSPFKSLVVVGHGRDDMRLEFRNLPVGDPAPAPRLDTSEEEIDEVVAGFETAYDWISGHRTEFSHWIGELFGDVSVRFVAENTHFYSQLLRMATHPKLQGADGAGRLLFHRVGVGRPDVPAPILRAEIEDLLEGDVPYFELRSGSADVFDSRGRSLGRHLARPPIDTARELVASSSDADRDRNSSIIRLSYVSKLRRANDRTGFAFAGPSAGGGQAAGDVARDTVGRIADGIVSQRIDGTAPLPPTWIGARISPTALQYWKVEELGTDFYSGSPGLAYFLGQAGGVLERDEWTAPAMRYFTRLSRRLVEHGISDIENLLPGMYTGAGGIAYAMHNLADTAADPELRHLADGLWRRLPEALPETPELDVLGGAAGLLGASLTLAERLRGTEYEAHCLETATAFYERTRSAVEHLRADPGATYYSGFAHGVSGVYPYLLRYDAEVGHPACAGLVEFLLDRERALFDEATGTWAIGNDSENAAHGWCHGAPGMLLAKCLAATFAPALLDGFRSEIRLLLDTVLSSSFGHNLTLCHGDLGNLQIVSFAAGVLGDTALQDRAERRLDDFARDTLPGLLDREGSRHVLAESVMAGRAGIGLTLLRRLRPDTVPPVLWFLR</sequence>
<dbReference type="Pfam" id="PF05147">
    <property type="entry name" value="LANC_like"/>
    <property type="match status" value="1"/>
</dbReference>
<organism evidence="4 5">
    <name type="scientific">Streptomonospora salina</name>
    <dbReference type="NCBI Taxonomy" id="104205"/>
    <lineage>
        <taxon>Bacteria</taxon>
        <taxon>Bacillati</taxon>
        <taxon>Actinomycetota</taxon>
        <taxon>Actinomycetes</taxon>
        <taxon>Streptosporangiales</taxon>
        <taxon>Nocardiopsidaceae</taxon>
        <taxon>Streptomonospora</taxon>
    </lineage>
</organism>
<keyword evidence="1" id="KW-0862">Zinc</keyword>
<dbReference type="NCBIfam" id="TIGR03897">
    <property type="entry name" value="lanti_2_LanM"/>
    <property type="match status" value="1"/>
</dbReference>
<gene>
    <name evidence="4" type="ORF">HNR25_000340</name>
</gene>
<dbReference type="InterPro" id="IPR017146">
    <property type="entry name" value="Lanti_2_LanM"/>
</dbReference>
<dbReference type="InterPro" id="IPR007822">
    <property type="entry name" value="LANC-like"/>
</dbReference>
<evidence type="ECO:0000313" key="5">
    <source>
        <dbReference type="Proteomes" id="UP000578077"/>
    </source>
</evidence>
<evidence type="ECO:0000256" key="1">
    <source>
        <dbReference type="PIRSR" id="PIRSR607822-1"/>
    </source>
</evidence>
<protein>
    <submittedName>
        <fullName evidence="4">Type 2 lantibiotic biosynthesis protein LanM</fullName>
    </submittedName>
</protein>
<reference evidence="4 5" key="1">
    <citation type="submission" date="2020-08" db="EMBL/GenBank/DDBJ databases">
        <title>Sequencing the genomes of 1000 actinobacteria strains.</title>
        <authorList>
            <person name="Klenk H.-P."/>
        </authorList>
    </citation>
    <scope>NUCLEOTIDE SEQUENCE [LARGE SCALE GENOMIC DNA]</scope>
    <source>
        <strain evidence="4 5">DSM 44593</strain>
    </source>
</reference>
<dbReference type="PIRSF" id="PIRSF037228">
    <property type="entry name" value="Lant_mod_RumM"/>
    <property type="match status" value="1"/>
</dbReference>
<keyword evidence="5" id="KW-1185">Reference proteome</keyword>
<dbReference type="GO" id="GO:0031179">
    <property type="term" value="P:peptide modification"/>
    <property type="evidence" value="ECO:0007669"/>
    <property type="project" value="InterPro"/>
</dbReference>
<dbReference type="PRINTS" id="PR01955">
    <property type="entry name" value="LANCFRANKIA"/>
</dbReference>
<dbReference type="EMBL" id="JACHLY010000001">
    <property type="protein sequence ID" value="MBB5996589.1"/>
    <property type="molecule type" value="Genomic_DNA"/>
</dbReference>
<proteinExistence type="predicted"/>
<dbReference type="RefSeq" id="WP_184632840.1">
    <property type="nucleotide sequence ID" value="NZ_BAABKT010000006.1"/>
</dbReference>
<evidence type="ECO:0000313" key="4">
    <source>
        <dbReference type="EMBL" id="MBB5996589.1"/>
    </source>
</evidence>
<name>A0A841E5M0_9ACTN</name>
<dbReference type="InterPro" id="IPR025410">
    <property type="entry name" value="Lant_dehyd"/>
</dbReference>
<evidence type="ECO:0000256" key="2">
    <source>
        <dbReference type="SAM" id="MobiDB-lite"/>
    </source>
</evidence>
<feature type="domain" description="Lantibiotic biosynthesis protein dehydration" evidence="3">
    <location>
        <begin position="153"/>
        <end position="520"/>
    </location>
</feature>
<accession>A0A841E5M0</accession>
<feature type="binding site" evidence="1">
    <location>
        <position position="910"/>
    </location>
    <ligand>
        <name>Zn(2+)</name>
        <dbReference type="ChEBI" id="CHEBI:29105"/>
    </ligand>
</feature>
<comment type="caution">
    <text evidence="4">The sequence shown here is derived from an EMBL/GenBank/DDBJ whole genome shotgun (WGS) entry which is preliminary data.</text>
</comment>
<dbReference type="Pfam" id="PF13575">
    <property type="entry name" value="DUF4135"/>
    <property type="match status" value="1"/>
</dbReference>
<feature type="binding site" evidence="1">
    <location>
        <position position="863"/>
    </location>
    <ligand>
        <name>Zn(2+)</name>
        <dbReference type="ChEBI" id="CHEBI:29105"/>
    </ligand>
</feature>
<dbReference type="Gene3D" id="1.50.10.10">
    <property type="match status" value="1"/>
</dbReference>
<dbReference type="GO" id="GO:0005975">
    <property type="term" value="P:carbohydrate metabolic process"/>
    <property type="evidence" value="ECO:0007669"/>
    <property type="project" value="InterPro"/>
</dbReference>